<dbReference type="WBParaSite" id="jg3784">
    <property type="protein sequence ID" value="jg3784"/>
    <property type="gene ID" value="jg3784"/>
</dbReference>
<organism evidence="11 12">
    <name type="scientific">Ditylenchus dipsaci</name>
    <dbReference type="NCBI Taxonomy" id="166011"/>
    <lineage>
        <taxon>Eukaryota</taxon>
        <taxon>Metazoa</taxon>
        <taxon>Ecdysozoa</taxon>
        <taxon>Nematoda</taxon>
        <taxon>Chromadorea</taxon>
        <taxon>Rhabditida</taxon>
        <taxon>Tylenchina</taxon>
        <taxon>Tylenchomorpha</taxon>
        <taxon>Sphaerularioidea</taxon>
        <taxon>Anguinidae</taxon>
        <taxon>Anguininae</taxon>
        <taxon>Ditylenchus</taxon>
    </lineage>
</organism>
<dbReference type="GO" id="GO:0005615">
    <property type="term" value="C:extracellular space"/>
    <property type="evidence" value="ECO:0007669"/>
    <property type="project" value="TreeGrafter"/>
</dbReference>
<dbReference type="AlphaFoldDB" id="A0A915E7W9"/>
<evidence type="ECO:0000256" key="2">
    <source>
        <dbReference type="ARBA" id="ARBA00005683"/>
    </source>
</evidence>
<evidence type="ECO:0000256" key="1">
    <source>
        <dbReference type="ARBA" id="ARBA00004498"/>
    </source>
</evidence>
<accession>A0A915E7W9</accession>
<keyword evidence="9" id="KW-0449">Lipoprotein</keyword>
<comment type="similarity">
    <text evidence="2 10">Belongs to the Wnt family.</text>
</comment>
<dbReference type="PRINTS" id="PR01349">
    <property type="entry name" value="WNTPROTEIN"/>
</dbReference>
<comment type="subcellular location">
    <subcellularLocation>
        <location evidence="1 10">Secreted</location>
        <location evidence="1 10">Extracellular space</location>
        <location evidence="1 10">Extracellular matrix</location>
    </subcellularLocation>
</comment>
<dbReference type="PANTHER" id="PTHR12027">
    <property type="entry name" value="WNT RELATED"/>
    <property type="match status" value="1"/>
</dbReference>
<dbReference type="GO" id="GO:0005109">
    <property type="term" value="F:frizzled binding"/>
    <property type="evidence" value="ECO:0007669"/>
    <property type="project" value="TreeGrafter"/>
</dbReference>
<keyword evidence="6 10" id="KW-0879">Wnt signaling pathway</keyword>
<dbReference type="PANTHER" id="PTHR12027:SF101">
    <property type="entry name" value="PROTEIN WNT-4"/>
    <property type="match status" value="1"/>
</dbReference>
<keyword evidence="3 10" id="KW-0217">Developmental protein</keyword>
<keyword evidence="7" id="KW-1015">Disulfide bond</keyword>
<keyword evidence="5" id="KW-0272">Extracellular matrix</keyword>
<dbReference type="SMART" id="SM00097">
    <property type="entry name" value="WNT1"/>
    <property type="match status" value="1"/>
</dbReference>
<name>A0A915E7W9_9BILA</name>
<dbReference type="Pfam" id="PF00110">
    <property type="entry name" value="wnt"/>
    <property type="match status" value="1"/>
</dbReference>
<evidence type="ECO:0000256" key="4">
    <source>
        <dbReference type="ARBA" id="ARBA00022525"/>
    </source>
</evidence>
<comment type="function">
    <text evidence="10">Ligand for members of the frizzled family of seven transmembrane receptors.</text>
</comment>
<evidence type="ECO:0000256" key="6">
    <source>
        <dbReference type="ARBA" id="ARBA00022687"/>
    </source>
</evidence>
<evidence type="ECO:0000256" key="7">
    <source>
        <dbReference type="ARBA" id="ARBA00023157"/>
    </source>
</evidence>
<reference evidence="12" key="1">
    <citation type="submission" date="2022-11" db="UniProtKB">
        <authorList>
            <consortium name="WormBaseParasite"/>
        </authorList>
    </citation>
    <scope>IDENTIFICATION</scope>
</reference>
<evidence type="ECO:0000256" key="10">
    <source>
        <dbReference type="RuleBase" id="RU003500"/>
    </source>
</evidence>
<evidence type="ECO:0000256" key="5">
    <source>
        <dbReference type="ARBA" id="ARBA00022530"/>
    </source>
</evidence>
<dbReference type="GO" id="GO:0045165">
    <property type="term" value="P:cell fate commitment"/>
    <property type="evidence" value="ECO:0007669"/>
    <property type="project" value="TreeGrafter"/>
</dbReference>
<dbReference type="InterPro" id="IPR005817">
    <property type="entry name" value="Wnt"/>
</dbReference>
<proteinExistence type="inferred from homology"/>
<evidence type="ECO:0000313" key="12">
    <source>
        <dbReference type="WBParaSite" id="jg3784"/>
    </source>
</evidence>
<evidence type="ECO:0000313" key="11">
    <source>
        <dbReference type="Proteomes" id="UP000887574"/>
    </source>
</evidence>
<dbReference type="GO" id="GO:0005125">
    <property type="term" value="F:cytokine activity"/>
    <property type="evidence" value="ECO:0007669"/>
    <property type="project" value="TreeGrafter"/>
</dbReference>
<dbReference type="GO" id="GO:0060070">
    <property type="term" value="P:canonical Wnt signaling pathway"/>
    <property type="evidence" value="ECO:0007669"/>
    <property type="project" value="TreeGrafter"/>
</dbReference>
<evidence type="ECO:0000256" key="9">
    <source>
        <dbReference type="ARBA" id="ARBA00023288"/>
    </source>
</evidence>
<keyword evidence="8" id="KW-0325">Glycoprotein</keyword>
<sequence>MLNQQSNTYSVEGAISRTIGPKAKMNQHNSDIGRSITEKSLYRKCKCHGVSSSCDVRSCWYTLPPLEQIAERLKERYNTAHMINPHHTDEIKIDTRSMRTAPISGKQDLVYLKMSPDYCEEDVDLGSFGTRMRKLMLRSWLQYAAS</sequence>
<keyword evidence="11" id="KW-1185">Reference proteome</keyword>
<dbReference type="Proteomes" id="UP000887574">
    <property type="component" value="Unplaced"/>
</dbReference>
<evidence type="ECO:0000256" key="8">
    <source>
        <dbReference type="ARBA" id="ARBA00023180"/>
    </source>
</evidence>
<evidence type="ECO:0000256" key="3">
    <source>
        <dbReference type="ARBA" id="ARBA00022473"/>
    </source>
</evidence>
<keyword evidence="4" id="KW-0964">Secreted</keyword>
<dbReference type="GO" id="GO:0030182">
    <property type="term" value="P:neuron differentiation"/>
    <property type="evidence" value="ECO:0007669"/>
    <property type="project" value="TreeGrafter"/>
</dbReference>
<protein>
    <recommendedName>
        <fullName evidence="10">Protein Wnt</fullName>
    </recommendedName>
</protein>